<sequence>MTNQKDNLLVVDGMALLFRAFFATAVSKQFMVNQHGVPTNGVQGFMKHLFAAIGQNNPTHTLICWDMGSQTFRNELYSGYKAERKAPPEELIPQFDLVKEVAASFGFINVGVPGFEADDCIGTVTVKMAGTGIDTTVLSGDKDLLQLIAPTNDVWILQKGYGNYKQYNEAVFVEEWGITPAQFIDVKALMGDTSDGYPGVRGIGEKTALKLIQQYETIDGILLHMEELKPGQQAKLKEDLEILRLSRQLAEIHTSVPLDFDIAQCVYRGILPEAMDVVEQYGLKSLRRDIML</sequence>
<feature type="domain" description="5'-3' exonuclease" evidence="6">
    <location>
        <begin position="6"/>
        <end position="268"/>
    </location>
</feature>
<keyword evidence="2" id="KW-0378">Hydrolase</keyword>
<dbReference type="Pfam" id="PF02739">
    <property type="entry name" value="5_3_exonuc_N"/>
    <property type="match status" value="1"/>
</dbReference>
<dbReference type="CDD" id="cd09859">
    <property type="entry name" value="PIN_53EXO"/>
    <property type="match status" value="1"/>
</dbReference>
<proteinExistence type="predicted"/>
<dbReference type="Proteomes" id="UP000295558">
    <property type="component" value="Unassembled WGS sequence"/>
</dbReference>
<dbReference type="InterPro" id="IPR002421">
    <property type="entry name" value="5-3_exonuclease"/>
</dbReference>
<comment type="caution">
    <text evidence="7">The sequence shown here is derived from an EMBL/GenBank/DDBJ whole genome shotgun (WGS) entry which is preliminary data.</text>
</comment>
<dbReference type="InterPro" id="IPR038969">
    <property type="entry name" value="FEN"/>
</dbReference>
<evidence type="ECO:0000256" key="4">
    <source>
        <dbReference type="ARBA" id="ARBA00049957"/>
    </source>
</evidence>
<evidence type="ECO:0000313" key="8">
    <source>
        <dbReference type="Proteomes" id="UP000295558"/>
    </source>
</evidence>
<name>A0A4R6ZRH2_9LIST</name>
<dbReference type="SMART" id="SM00475">
    <property type="entry name" value="53EXOc"/>
    <property type="match status" value="1"/>
</dbReference>
<dbReference type="AlphaFoldDB" id="A0A4R6ZRH2"/>
<keyword evidence="3" id="KW-0238">DNA-binding</keyword>
<accession>A0A4R6ZRH2</accession>
<gene>
    <name evidence="7" type="ORF">DFP96_101198</name>
</gene>
<dbReference type="GO" id="GO:0008409">
    <property type="term" value="F:5'-3' exonuclease activity"/>
    <property type="evidence" value="ECO:0007669"/>
    <property type="project" value="InterPro"/>
</dbReference>
<keyword evidence="1" id="KW-0540">Nuclease</keyword>
<dbReference type="OrthoDB" id="9806424at2"/>
<organism evidence="7 8">
    <name type="scientific">Listeria rocourtiae</name>
    <dbReference type="NCBI Taxonomy" id="647910"/>
    <lineage>
        <taxon>Bacteria</taxon>
        <taxon>Bacillati</taxon>
        <taxon>Bacillota</taxon>
        <taxon>Bacilli</taxon>
        <taxon>Bacillales</taxon>
        <taxon>Listeriaceae</taxon>
        <taxon>Listeria</taxon>
    </lineage>
</organism>
<dbReference type="Gene3D" id="1.10.150.20">
    <property type="entry name" value="5' to 3' exonuclease, C-terminal subdomain"/>
    <property type="match status" value="1"/>
</dbReference>
<dbReference type="InterPro" id="IPR008918">
    <property type="entry name" value="HhH2"/>
</dbReference>
<evidence type="ECO:0000259" key="6">
    <source>
        <dbReference type="SMART" id="SM00475"/>
    </source>
</evidence>
<protein>
    <recommendedName>
        <fullName evidence="5">5'-3' exonuclease</fullName>
    </recommendedName>
</protein>
<dbReference type="SMART" id="SM00279">
    <property type="entry name" value="HhH2"/>
    <property type="match status" value="1"/>
</dbReference>
<dbReference type="InterPro" id="IPR020046">
    <property type="entry name" value="5-3_exonucl_a-hlix_arch_N"/>
</dbReference>
<dbReference type="GO" id="GO:0017108">
    <property type="term" value="F:5'-flap endonuclease activity"/>
    <property type="evidence" value="ECO:0007669"/>
    <property type="project" value="InterPro"/>
</dbReference>
<dbReference type="SUPFAM" id="SSF47807">
    <property type="entry name" value="5' to 3' exonuclease, C-terminal subdomain"/>
    <property type="match status" value="1"/>
</dbReference>
<dbReference type="PANTHER" id="PTHR42646:SF2">
    <property type="entry name" value="5'-3' EXONUCLEASE FAMILY PROTEIN"/>
    <property type="match status" value="1"/>
</dbReference>
<evidence type="ECO:0000313" key="7">
    <source>
        <dbReference type="EMBL" id="TDR55267.1"/>
    </source>
</evidence>
<dbReference type="Pfam" id="PF01367">
    <property type="entry name" value="5_3_exonuc"/>
    <property type="match status" value="1"/>
</dbReference>
<evidence type="ECO:0000256" key="5">
    <source>
        <dbReference type="ARBA" id="ARBA00050026"/>
    </source>
</evidence>
<dbReference type="SUPFAM" id="SSF88723">
    <property type="entry name" value="PIN domain-like"/>
    <property type="match status" value="1"/>
</dbReference>
<dbReference type="FunFam" id="1.10.150.20:FF:000003">
    <property type="entry name" value="DNA polymerase I"/>
    <property type="match status" value="1"/>
</dbReference>
<dbReference type="STRING" id="1265846.PROCOU_04566"/>
<comment type="function">
    <text evidence="4">5'-3' exonuclease acting preferentially on double-stranded DNA.</text>
</comment>
<dbReference type="EMBL" id="SNZK01000001">
    <property type="protein sequence ID" value="TDR55267.1"/>
    <property type="molecule type" value="Genomic_DNA"/>
</dbReference>
<keyword evidence="8" id="KW-1185">Reference proteome</keyword>
<keyword evidence="7" id="KW-0269">Exonuclease</keyword>
<dbReference type="InterPro" id="IPR020045">
    <property type="entry name" value="DNA_polI_H3TH"/>
</dbReference>
<dbReference type="CDD" id="cd09898">
    <property type="entry name" value="H3TH_53EXO"/>
    <property type="match status" value="1"/>
</dbReference>
<dbReference type="RefSeq" id="WP_036069795.1">
    <property type="nucleotide sequence ID" value="NZ_JAARQJ010000015.1"/>
</dbReference>
<dbReference type="Gene3D" id="3.40.50.1010">
    <property type="entry name" value="5'-nuclease"/>
    <property type="match status" value="1"/>
</dbReference>
<dbReference type="GO" id="GO:0003677">
    <property type="term" value="F:DNA binding"/>
    <property type="evidence" value="ECO:0007669"/>
    <property type="project" value="UniProtKB-KW"/>
</dbReference>
<dbReference type="InterPro" id="IPR036279">
    <property type="entry name" value="5-3_exonuclease_C_sf"/>
</dbReference>
<evidence type="ECO:0000256" key="3">
    <source>
        <dbReference type="ARBA" id="ARBA00023125"/>
    </source>
</evidence>
<dbReference type="PANTHER" id="PTHR42646">
    <property type="entry name" value="FLAP ENDONUCLEASE XNI"/>
    <property type="match status" value="1"/>
</dbReference>
<dbReference type="InterPro" id="IPR029060">
    <property type="entry name" value="PIN-like_dom_sf"/>
</dbReference>
<reference evidence="7 8" key="1">
    <citation type="submission" date="2019-03" db="EMBL/GenBank/DDBJ databases">
        <title>Genomic Encyclopedia of Type Strains, Phase III (KMG-III): the genomes of soil and plant-associated and newly described type strains.</title>
        <authorList>
            <person name="Whitman W."/>
        </authorList>
    </citation>
    <scope>NUCLEOTIDE SEQUENCE [LARGE SCALE GENOMIC DNA]</scope>
    <source>
        <strain evidence="7 8">CECT 7972</strain>
    </source>
</reference>
<evidence type="ECO:0000256" key="1">
    <source>
        <dbReference type="ARBA" id="ARBA00022722"/>
    </source>
</evidence>
<dbReference type="GO" id="GO:0033567">
    <property type="term" value="P:DNA replication, Okazaki fragment processing"/>
    <property type="evidence" value="ECO:0007669"/>
    <property type="project" value="InterPro"/>
</dbReference>
<evidence type="ECO:0000256" key="2">
    <source>
        <dbReference type="ARBA" id="ARBA00022801"/>
    </source>
</evidence>